<name>A0A942SZ21_9BACI</name>
<dbReference type="PROSITE" id="PS00571">
    <property type="entry name" value="AMIDASES"/>
    <property type="match status" value="1"/>
</dbReference>
<feature type="compositionally biased region" description="Low complexity" evidence="1">
    <location>
        <begin position="240"/>
        <end position="251"/>
    </location>
</feature>
<dbReference type="SUPFAM" id="SSF75304">
    <property type="entry name" value="Amidase signature (AS) enzymes"/>
    <property type="match status" value="1"/>
</dbReference>
<dbReference type="PANTHER" id="PTHR46310:SF7">
    <property type="entry name" value="AMIDASE 1"/>
    <property type="match status" value="1"/>
</dbReference>
<dbReference type="Pfam" id="PF01425">
    <property type="entry name" value="Amidase"/>
    <property type="match status" value="1"/>
</dbReference>
<dbReference type="InterPro" id="IPR020556">
    <property type="entry name" value="Amidase_CS"/>
</dbReference>
<dbReference type="PANTHER" id="PTHR46310">
    <property type="entry name" value="AMIDASE 1"/>
    <property type="match status" value="1"/>
</dbReference>
<evidence type="ECO:0000313" key="3">
    <source>
        <dbReference type="EMBL" id="MBS4182450.1"/>
    </source>
</evidence>
<dbReference type="InterPro" id="IPR024507">
    <property type="entry name" value="AtzH-like"/>
</dbReference>
<feature type="domain" description="Amidase" evidence="2">
    <location>
        <begin position="152"/>
        <end position="317"/>
    </location>
</feature>
<dbReference type="SUPFAM" id="SSF54427">
    <property type="entry name" value="NTF2-like"/>
    <property type="match status" value="1"/>
</dbReference>
<feature type="region of interest" description="Disordered" evidence="1">
    <location>
        <begin position="220"/>
        <end position="251"/>
    </location>
</feature>
<dbReference type="InterPro" id="IPR023631">
    <property type="entry name" value="Amidase_dom"/>
</dbReference>
<dbReference type="InterPro" id="IPR032710">
    <property type="entry name" value="NTF2-like_dom_sf"/>
</dbReference>
<accession>A0A942SZ21</accession>
<reference evidence="3" key="1">
    <citation type="submission" date="2021-05" db="EMBL/GenBank/DDBJ databases">
        <title>Novel Bacillus species.</title>
        <authorList>
            <person name="Liu G."/>
        </authorList>
    </citation>
    <scope>NUCLEOTIDE SEQUENCE</scope>
    <source>
        <strain evidence="3">FJAT-50051</strain>
    </source>
</reference>
<evidence type="ECO:0000259" key="2">
    <source>
        <dbReference type="Pfam" id="PF01425"/>
    </source>
</evidence>
<dbReference type="Pfam" id="PF11533">
    <property type="entry name" value="AtzH-like"/>
    <property type="match status" value="1"/>
</dbReference>
<evidence type="ECO:0000256" key="1">
    <source>
        <dbReference type="SAM" id="MobiDB-lite"/>
    </source>
</evidence>
<feature type="compositionally biased region" description="Polar residues" evidence="1">
    <location>
        <begin position="220"/>
        <end position="229"/>
    </location>
</feature>
<gene>
    <name evidence="3" type="ORF">KHB02_13715</name>
</gene>
<comment type="caution">
    <text evidence="3">The sequence shown here is derived from an EMBL/GenBank/DDBJ whole genome shotgun (WGS) entry which is preliminary data.</text>
</comment>
<organism evidence="3">
    <name type="scientific">Neobacillus citreus</name>
    <dbReference type="NCBI Taxonomy" id="2833578"/>
    <lineage>
        <taxon>Bacteria</taxon>
        <taxon>Bacillati</taxon>
        <taxon>Bacillota</taxon>
        <taxon>Bacilli</taxon>
        <taxon>Bacillales</taxon>
        <taxon>Bacillaceae</taxon>
        <taxon>Neobacillus</taxon>
    </lineage>
</organism>
<dbReference type="InterPro" id="IPR036928">
    <property type="entry name" value="AS_sf"/>
</dbReference>
<dbReference type="AlphaFoldDB" id="A0A942SZ21"/>
<sequence>MTATAPAPEVLVDAPAGTPSGLLDAFWDYDDALLSNDVARLDDAFARGDDTIRGDGTTTVVGWEAISRFRAARTDLPKRRVTAVHVRVLADTVAVVVADVASGTGSPGLQTQVWQRDSDRWRVVVAHVTAPEKPLDSAIWRVVGAPLVPATADDGPLAGETVAVKDLFAVRGQVIGGGVPEYADAGEPQADHAPAVDALLAAGAAVTGISRTDQFAYSISGQNSRTGTPRNAVDADRIPGGSSSGSASATARGWTSIGLGTDTAGSIRVPSAYQGLWGLRTTHGLVSTTGVLPLAQSFDTVGWMTRDPDLLIRVTDAVVLAGARAGSVTTARSETRSDPVAVSTARAFVTAPALTALAVPSSAVGTDRAAAALDAAREPLPGDLGAWFAAFRTVQAHEAWQNHGDWITAHPGVLGADVAGRFADAARVTDADAEAARAVLDTARAVVRDWIGDRVLVLPTVADRAPGLGADAATVDAHRAATLRLTSLASFAGLPAVAVPTGRSTGAPWGSVCLVGAAGTDRALVRTARALA</sequence>
<protein>
    <submittedName>
        <fullName evidence="3">DUF3225 domain-containing protein</fullName>
    </submittedName>
</protein>
<dbReference type="Gene3D" id="3.10.450.50">
    <property type="match status" value="1"/>
</dbReference>
<dbReference type="Gene3D" id="3.90.1300.10">
    <property type="entry name" value="Amidase signature (AS) domain"/>
    <property type="match status" value="1"/>
</dbReference>
<proteinExistence type="predicted"/>
<dbReference type="EMBL" id="JAGYPE010000002">
    <property type="protein sequence ID" value="MBS4182450.1"/>
    <property type="molecule type" value="Genomic_DNA"/>
</dbReference>